<organism evidence="2 3">
    <name type="scientific">Streptomyces wedmorensis</name>
    <dbReference type="NCBI Taxonomy" id="43759"/>
    <lineage>
        <taxon>Bacteria</taxon>
        <taxon>Bacillati</taxon>
        <taxon>Actinomycetota</taxon>
        <taxon>Actinomycetes</taxon>
        <taxon>Kitasatosporales</taxon>
        <taxon>Streptomycetaceae</taxon>
        <taxon>Streptomyces</taxon>
    </lineage>
</organism>
<evidence type="ECO:0000256" key="1">
    <source>
        <dbReference type="SAM" id="MobiDB-lite"/>
    </source>
</evidence>
<dbReference type="Proteomes" id="UP001600424">
    <property type="component" value="Unassembled WGS sequence"/>
</dbReference>
<dbReference type="InterPro" id="IPR021145">
    <property type="entry name" value="Portal_protein_SPP1_Gp6-like"/>
</dbReference>
<comment type="caution">
    <text evidence="2">The sequence shown here is derived from an EMBL/GenBank/DDBJ whole genome shotgun (WGS) entry which is preliminary data.</text>
</comment>
<feature type="region of interest" description="Disordered" evidence="1">
    <location>
        <begin position="501"/>
        <end position="532"/>
    </location>
</feature>
<proteinExistence type="predicted"/>
<evidence type="ECO:0000313" key="3">
    <source>
        <dbReference type="Proteomes" id="UP001600424"/>
    </source>
</evidence>
<evidence type="ECO:0000313" key="2">
    <source>
        <dbReference type="EMBL" id="MFE5985544.1"/>
    </source>
</evidence>
<name>A0ABW6J7J7_STRWE</name>
<keyword evidence="3" id="KW-1185">Reference proteome</keyword>
<reference evidence="2 3" key="1">
    <citation type="submission" date="2024-09" db="EMBL/GenBank/DDBJ databases">
        <title>The Natural Products Discovery Center: Release of the First 8490 Sequenced Strains for Exploring Actinobacteria Biosynthetic Diversity.</title>
        <authorList>
            <person name="Kalkreuter E."/>
            <person name="Kautsar S.A."/>
            <person name="Yang D."/>
            <person name="Bader C.D."/>
            <person name="Teijaro C.N."/>
            <person name="Fluegel L."/>
            <person name="Davis C.M."/>
            <person name="Simpson J.R."/>
            <person name="Lauterbach L."/>
            <person name="Steele A.D."/>
            <person name="Gui C."/>
            <person name="Meng S."/>
            <person name="Li G."/>
            <person name="Viehrig K."/>
            <person name="Ye F."/>
            <person name="Su P."/>
            <person name="Kiefer A.F."/>
            <person name="Nichols A."/>
            <person name="Cepeda A.J."/>
            <person name="Yan W."/>
            <person name="Fan B."/>
            <person name="Jiang Y."/>
            <person name="Adhikari A."/>
            <person name="Zheng C.-J."/>
            <person name="Schuster L."/>
            <person name="Cowan T.M."/>
            <person name="Smanski M.J."/>
            <person name="Chevrette M.G."/>
            <person name="De Carvalho L.P.S."/>
            <person name="Shen B."/>
        </authorList>
    </citation>
    <scope>NUCLEOTIDE SEQUENCE [LARGE SCALE GENOMIC DNA]</scope>
    <source>
        <strain evidence="2 3">NPDC056472</strain>
    </source>
</reference>
<dbReference type="Pfam" id="PF05133">
    <property type="entry name" value="SPP1_portal"/>
    <property type="match status" value="1"/>
</dbReference>
<accession>A0ABW6J7J7</accession>
<protein>
    <submittedName>
        <fullName evidence="2">Phage portal protein</fullName>
    </submittedName>
</protein>
<gene>
    <name evidence="2" type="ORF">ACFQ63_38405</name>
</gene>
<dbReference type="RefSeq" id="WP_386253367.1">
    <property type="nucleotide sequence ID" value="NZ_JBHTRV010000055.1"/>
</dbReference>
<dbReference type="EMBL" id="JBHTRV010000055">
    <property type="protein sequence ID" value="MFE5985544.1"/>
    <property type="molecule type" value="Genomic_DNA"/>
</dbReference>
<sequence length="532" mass="57598">MPLPDSGTTWPPIDPLVQSDLADWDAWYSAEPDRLEARYEGRGTAGVQNRPSQYAGGLRGRVARWFWGNPTPAGEKRDKLHIPLAGDIARTSSGLLFSEPPKLISDDTATQERLDKLVEKGLHPTLLEGGELCAALGGAYFRVVWDGDVSDRPWIDTVAADRAVPEFRYGRLVAVTFWTVLPGPDGIDDRRVYRHLERHEKGRIYHGLYEGTGTTLGAVRPLEEHPQTAPLASQVDAEGGLDTGAPNHLTASYMPNVRPARGWRHIPSAAYWGQSDFQGIEGILDALDEAWSSWMRDIQNGKGRIVVADALLQSHGPGKGASWEEEKRVFTGLNMLPNMGGDKGGRPIDVVQFAIRVAEHRDTCAALVNEAAREAGYSASTFGEASEGSAVTATEIRARQRRTLLTRSRKTLYAIPALSDIVAALLAVEAGFRFGVQGLDLSEPPKVEFEDSISESAGELATTSELLRRAEAASTETLVKMNHPDWDDKQVKAETEAILAETGRGPTADPVLTGAEGAIDAGFPSDGGGPRP</sequence>